<feature type="binding site" evidence="2">
    <location>
        <position position="76"/>
    </location>
    <ligand>
        <name>substrate</name>
    </ligand>
</feature>
<comment type="similarity">
    <text evidence="2">Belongs to the UPP synthase family.</text>
</comment>
<dbReference type="GO" id="GO:0005829">
    <property type="term" value="C:cytosol"/>
    <property type="evidence" value="ECO:0007669"/>
    <property type="project" value="TreeGrafter"/>
</dbReference>
<dbReference type="GO" id="GO:0000287">
    <property type="term" value="F:magnesium ion binding"/>
    <property type="evidence" value="ECO:0007669"/>
    <property type="project" value="UniProtKB-UniRule"/>
</dbReference>
<dbReference type="EC" id="2.5.1.-" evidence="2"/>
<keyword evidence="2" id="KW-0479">Metal-binding</keyword>
<feature type="active site" evidence="2">
    <location>
        <position position="25"/>
    </location>
</feature>
<keyword evidence="2" id="KW-0460">Magnesium</keyword>
<comment type="subunit">
    <text evidence="2">Homodimer.</text>
</comment>
<feature type="binding site" evidence="2">
    <location>
        <begin position="26"/>
        <end position="29"/>
    </location>
    <ligand>
        <name>substrate</name>
    </ligand>
</feature>
<evidence type="ECO:0000256" key="1">
    <source>
        <dbReference type="ARBA" id="ARBA00022679"/>
    </source>
</evidence>
<dbReference type="InterPro" id="IPR036424">
    <property type="entry name" value="UPP_synth-like_sf"/>
</dbReference>
<feature type="binding site" evidence="2">
    <location>
        <position position="74"/>
    </location>
    <ligand>
        <name>substrate</name>
    </ligand>
</feature>
<feature type="binding site" evidence="2">
    <location>
        <begin position="70"/>
        <end position="72"/>
    </location>
    <ligand>
        <name>substrate</name>
    </ligand>
</feature>
<dbReference type="InterPro" id="IPR001441">
    <property type="entry name" value="UPP_synth-like"/>
</dbReference>
<dbReference type="Proteomes" id="UP000007472">
    <property type="component" value="Chromosome"/>
</dbReference>
<dbReference type="KEGG" id="teq:TEQUI_1404"/>
<name>A0A654KIL6_TAYEM</name>
<dbReference type="Gene3D" id="3.40.1180.10">
    <property type="entry name" value="Decaprenyl diphosphate synthase-like"/>
    <property type="match status" value="1"/>
</dbReference>
<evidence type="ECO:0000313" key="3">
    <source>
        <dbReference type="EMBL" id="ADU92318.1"/>
    </source>
</evidence>
<dbReference type="PROSITE" id="PS01066">
    <property type="entry name" value="UPP_SYNTHASE"/>
    <property type="match status" value="1"/>
</dbReference>
<protein>
    <recommendedName>
        <fullName evidence="2">Isoprenyl transferase</fullName>
        <ecNumber evidence="2">2.5.1.-</ecNumber>
    </recommendedName>
</protein>
<feature type="active site" description="Proton acceptor" evidence="2">
    <location>
        <position position="73"/>
    </location>
</feature>
<evidence type="ECO:0000256" key="2">
    <source>
        <dbReference type="HAMAP-Rule" id="MF_01139"/>
    </source>
</evidence>
<dbReference type="AlphaFoldDB" id="A0A654KIL6"/>
<dbReference type="EMBL" id="CP002456">
    <property type="protein sequence ID" value="ADU92318.1"/>
    <property type="molecule type" value="Genomic_DNA"/>
</dbReference>
<evidence type="ECO:0000313" key="4">
    <source>
        <dbReference type="Proteomes" id="UP000007472"/>
    </source>
</evidence>
<dbReference type="SUPFAM" id="SSF64005">
    <property type="entry name" value="Undecaprenyl diphosphate synthase"/>
    <property type="match status" value="1"/>
</dbReference>
<dbReference type="CDD" id="cd00475">
    <property type="entry name" value="Cis_IPPS"/>
    <property type="match status" value="1"/>
</dbReference>
<dbReference type="FunFam" id="3.40.1180.10:FF:000001">
    <property type="entry name" value="(2E,6E)-farnesyl-diphosphate-specific ditrans,polycis-undecaprenyl-diphosphate synthase"/>
    <property type="match status" value="1"/>
</dbReference>
<dbReference type="GO" id="GO:0008834">
    <property type="term" value="F:ditrans,polycis-undecaprenyl-diphosphate synthase [(2E,6E)-farnesyl-diphosphate specific] activity"/>
    <property type="evidence" value="ECO:0007669"/>
    <property type="project" value="TreeGrafter"/>
</dbReference>
<feature type="binding site" evidence="2">
    <location>
        <position position="42"/>
    </location>
    <ligand>
        <name>substrate</name>
    </ligand>
</feature>
<dbReference type="PANTHER" id="PTHR10291:SF0">
    <property type="entry name" value="DEHYDRODOLICHYL DIPHOSPHATE SYNTHASE 2"/>
    <property type="match status" value="1"/>
</dbReference>
<sequence>MSTTSSTLQVPEQNVVPKHIAIIMDGNGRWATKKNLPRTSGHIKGVQAVRNAVEFCIRNGISYLTVYAFSSENWRRPASEVALLMKLFKKVLTKEIVKLHKNNIRVCIVGDRSSFSEDLQKLMDSAEDLTKNNSALCVNICANYGGRWDILNAINELIKNNNYSFSSIPIKEEDFAPYISLSDIPEPDLCIRTGGEQRLSNFLLWQTAYSELYFTNKFWPDMKLADFEDALKAFQARERRFGMTSDQL</sequence>
<feature type="binding site" evidence="2">
    <location>
        <position position="192"/>
    </location>
    <ligand>
        <name>substrate</name>
    </ligand>
</feature>
<dbReference type="PANTHER" id="PTHR10291">
    <property type="entry name" value="DEHYDRODOLICHYL DIPHOSPHATE SYNTHASE FAMILY MEMBER"/>
    <property type="match status" value="1"/>
</dbReference>
<feature type="binding site" evidence="2">
    <location>
        <position position="211"/>
    </location>
    <ligand>
        <name>Mg(2+)</name>
        <dbReference type="ChEBI" id="CHEBI:18420"/>
    </ligand>
</feature>
<accession>A0A654KIL6</accession>
<dbReference type="NCBIfam" id="TIGR00055">
    <property type="entry name" value="uppS"/>
    <property type="match status" value="1"/>
</dbReference>
<feature type="binding site" evidence="2">
    <location>
        <position position="38"/>
    </location>
    <ligand>
        <name>substrate</name>
    </ligand>
</feature>
<feature type="binding site" evidence="2">
    <location>
        <position position="30"/>
    </location>
    <ligand>
        <name>substrate</name>
    </ligand>
</feature>
<dbReference type="HAMAP" id="MF_01139">
    <property type="entry name" value="ISPT"/>
    <property type="match status" value="1"/>
</dbReference>
<comment type="cofactor">
    <cofactor evidence="2">
        <name>Mg(2+)</name>
        <dbReference type="ChEBI" id="CHEBI:18420"/>
    </cofactor>
    <text evidence="2">Binds 2 magnesium ions per subunit.</text>
</comment>
<dbReference type="GO" id="GO:0016094">
    <property type="term" value="P:polyprenol biosynthetic process"/>
    <property type="evidence" value="ECO:0007669"/>
    <property type="project" value="TreeGrafter"/>
</dbReference>
<reference evidence="3 4" key="1">
    <citation type="journal article" date="2011" name="J. Bacteriol.">
        <title>Genome sequence of Taylorella equigenitalis MCE9, the causative agent of contagious equine metritis.</title>
        <authorList>
            <person name="Hebert L."/>
            <person name="Moumen B."/>
            <person name="Duquesne F."/>
            <person name="Breuil M.F."/>
            <person name="Laugier C."/>
            <person name="Batto J.M."/>
            <person name="Renault P."/>
            <person name="Petry S."/>
        </authorList>
    </citation>
    <scope>NUCLEOTIDE SEQUENCE [LARGE SCALE GENOMIC DNA]</scope>
    <source>
        <strain evidence="3 4">MCE9</strain>
    </source>
</reference>
<organism evidence="3 4">
    <name type="scientific">Taylorella equigenitalis (strain MCE9)</name>
    <dbReference type="NCBI Taxonomy" id="937774"/>
    <lineage>
        <taxon>Bacteria</taxon>
        <taxon>Pseudomonadati</taxon>
        <taxon>Pseudomonadota</taxon>
        <taxon>Betaproteobacteria</taxon>
        <taxon>Burkholderiales</taxon>
        <taxon>Alcaligenaceae</taxon>
        <taxon>Taylorella</taxon>
    </lineage>
</organism>
<dbReference type="InterPro" id="IPR018520">
    <property type="entry name" value="UPP_synth-like_CS"/>
</dbReference>
<dbReference type="Pfam" id="PF01255">
    <property type="entry name" value="Prenyltransf"/>
    <property type="match status" value="1"/>
</dbReference>
<keyword evidence="1 2" id="KW-0808">Transferase</keyword>
<gene>
    <name evidence="3" type="ordered locus">TEQUI_1404</name>
</gene>
<feature type="binding site" evidence="2">
    <location>
        <position position="25"/>
    </location>
    <ligand>
        <name>Mg(2+)</name>
        <dbReference type="ChEBI" id="CHEBI:18420"/>
    </ligand>
</feature>
<proteinExistence type="inferred from homology"/>
<comment type="function">
    <text evidence="2">Catalyzes the condensation of isopentenyl diphosphate (IPP) with allylic pyrophosphates generating different type of terpenoids.</text>
</comment>
<feature type="binding site" evidence="2">
    <location>
        <begin position="198"/>
        <end position="200"/>
    </location>
    <ligand>
        <name>substrate</name>
    </ligand>
</feature>